<evidence type="ECO:0000313" key="1">
    <source>
        <dbReference type="EMBL" id="CAB4014825.1"/>
    </source>
</evidence>
<feature type="non-terminal residue" evidence="1">
    <location>
        <position position="1"/>
    </location>
</feature>
<comment type="caution">
    <text evidence="1">The sequence shown here is derived from an EMBL/GenBank/DDBJ whole genome shotgun (WGS) entry which is preliminary data.</text>
</comment>
<dbReference type="EMBL" id="CACRXK020008461">
    <property type="protein sequence ID" value="CAB4014825.1"/>
    <property type="molecule type" value="Genomic_DNA"/>
</dbReference>
<organism evidence="1 2">
    <name type="scientific">Paramuricea clavata</name>
    <name type="common">Red gorgonian</name>
    <name type="synonym">Violescent sea-whip</name>
    <dbReference type="NCBI Taxonomy" id="317549"/>
    <lineage>
        <taxon>Eukaryota</taxon>
        <taxon>Metazoa</taxon>
        <taxon>Cnidaria</taxon>
        <taxon>Anthozoa</taxon>
        <taxon>Octocorallia</taxon>
        <taxon>Malacalcyonacea</taxon>
        <taxon>Plexauridae</taxon>
        <taxon>Paramuricea</taxon>
    </lineage>
</organism>
<accession>A0A6S7I7S1</accession>
<proteinExistence type="predicted"/>
<dbReference type="AlphaFoldDB" id="A0A6S7I7S1"/>
<dbReference type="Proteomes" id="UP001152795">
    <property type="component" value="Unassembled WGS sequence"/>
</dbReference>
<protein>
    <submittedName>
        <fullName evidence="1">Uncharacterized protein</fullName>
    </submittedName>
</protein>
<evidence type="ECO:0000313" key="2">
    <source>
        <dbReference type="Proteomes" id="UP001152795"/>
    </source>
</evidence>
<gene>
    <name evidence="1" type="ORF">PACLA_8A068759</name>
</gene>
<dbReference type="OrthoDB" id="6086925at2759"/>
<reference evidence="1" key="1">
    <citation type="submission" date="2020-04" db="EMBL/GenBank/DDBJ databases">
        <authorList>
            <person name="Alioto T."/>
            <person name="Alioto T."/>
            <person name="Gomez Garrido J."/>
        </authorList>
    </citation>
    <scope>NUCLEOTIDE SEQUENCE</scope>
    <source>
        <strain evidence="1">A484AB</strain>
    </source>
</reference>
<keyword evidence="2" id="KW-1185">Reference proteome</keyword>
<name>A0A6S7I7S1_PARCT</name>
<sequence>QMVTTDGSDYLCLSDNPDYGAWRPTKTPGRNFGSSVSVRGVTYGDVEDVVNFIDPTPPSGPTSKNNKTVPCAVCARSGKSGSKMMSAIYDRGKTDKFNMQREYFGVLMTSKESKKLICLSVDAKEYKNKKIKNMVSIPISNTVQIHPAELKCSSMYCEADDTYYKKAHRVKCIVVTF</sequence>